<feature type="domain" description="CAAX prenyl protease 2/Lysostaphin resistance protein A-like" evidence="2">
    <location>
        <begin position="146"/>
        <end position="242"/>
    </location>
</feature>
<dbReference type="PANTHER" id="PTHR36435:SF1">
    <property type="entry name" value="CAAX AMINO TERMINAL PROTEASE FAMILY PROTEIN"/>
    <property type="match status" value="1"/>
</dbReference>
<keyword evidence="4" id="KW-1185">Reference proteome</keyword>
<evidence type="ECO:0000313" key="4">
    <source>
        <dbReference type="Proteomes" id="UP001208041"/>
    </source>
</evidence>
<evidence type="ECO:0000313" key="3">
    <source>
        <dbReference type="EMBL" id="MCV6825872.1"/>
    </source>
</evidence>
<feature type="transmembrane region" description="Helical" evidence="1">
    <location>
        <begin position="23"/>
        <end position="44"/>
    </location>
</feature>
<gene>
    <name evidence="3" type="ORF">OH136_15020</name>
</gene>
<proteinExistence type="predicted"/>
<dbReference type="Pfam" id="PF02517">
    <property type="entry name" value="Rce1-like"/>
    <property type="match status" value="1"/>
</dbReference>
<keyword evidence="3" id="KW-0645">Protease</keyword>
<protein>
    <submittedName>
        <fullName evidence="3">CPBP family intramembrane metalloprotease</fullName>
    </submittedName>
</protein>
<keyword evidence="1" id="KW-0472">Membrane</keyword>
<keyword evidence="1" id="KW-0812">Transmembrane</keyword>
<feature type="transmembrane region" description="Helical" evidence="1">
    <location>
        <begin position="105"/>
        <end position="122"/>
    </location>
</feature>
<reference evidence="3" key="1">
    <citation type="submission" date="2022-10" db="EMBL/GenBank/DDBJ databases">
        <authorList>
            <person name="Yue Y."/>
        </authorList>
    </citation>
    <scope>NUCLEOTIDE SEQUENCE</scope>
    <source>
        <strain evidence="3">Z654</strain>
    </source>
</reference>
<sequence length="296" mass="31903">MSYAPLNGFIAPAKPTSELWRTVVGFVAAYGLAIFLSSLIAPSIEGPVICERGNETFECYSTAQTLTILYAFGFIAIGVVIATRFIHGRAPLTLLGDLTQLRRDFWIATKALLWLTIALAVIPSGPPVEDATARFVPNVPFSLWLLLLPVSLCAVLVQTSAEEILFRGYLTQQLAARLSSPMVWMGLPAIVFAVGHYSPSIHGESAWMVALWAGVFALVATDLTARTGNLGAAMAFHFINNVKGILLVSLPNETGGLSLFTILAEPTEIEMTGIQLAIELGFLGVSWLAIRVGLRR</sequence>
<comment type="caution">
    <text evidence="3">The sequence shown here is derived from an EMBL/GenBank/DDBJ whole genome shotgun (WGS) entry which is preliminary data.</text>
</comment>
<organism evidence="3 4">
    <name type="scientific">Halocynthiibacter halioticoli</name>
    <dbReference type="NCBI Taxonomy" id="2986804"/>
    <lineage>
        <taxon>Bacteria</taxon>
        <taxon>Pseudomonadati</taxon>
        <taxon>Pseudomonadota</taxon>
        <taxon>Alphaproteobacteria</taxon>
        <taxon>Rhodobacterales</taxon>
        <taxon>Paracoccaceae</taxon>
        <taxon>Halocynthiibacter</taxon>
    </lineage>
</organism>
<dbReference type="EMBL" id="JAOYFC010000004">
    <property type="protein sequence ID" value="MCV6825872.1"/>
    <property type="molecule type" value="Genomic_DNA"/>
</dbReference>
<dbReference type="GO" id="GO:0004175">
    <property type="term" value="F:endopeptidase activity"/>
    <property type="evidence" value="ECO:0007669"/>
    <property type="project" value="UniProtKB-ARBA"/>
</dbReference>
<feature type="transmembrane region" description="Helical" evidence="1">
    <location>
        <begin position="142"/>
        <end position="161"/>
    </location>
</feature>
<dbReference type="GO" id="GO:0080120">
    <property type="term" value="P:CAAX-box protein maturation"/>
    <property type="evidence" value="ECO:0007669"/>
    <property type="project" value="UniProtKB-ARBA"/>
</dbReference>
<dbReference type="PANTHER" id="PTHR36435">
    <property type="entry name" value="SLR1288 PROTEIN"/>
    <property type="match status" value="1"/>
</dbReference>
<evidence type="ECO:0000256" key="1">
    <source>
        <dbReference type="SAM" id="Phobius"/>
    </source>
</evidence>
<keyword evidence="3" id="KW-0378">Hydrolase</keyword>
<feature type="transmembrane region" description="Helical" evidence="1">
    <location>
        <begin position="64"/>
        <end position="85"/>
    </location>
</feature>
<feature type="transmembrane region" description="Helical" evidence="1">
    <location>
        <begin position="182"/>
        <end position="199"/>
    </location>
</feature>
<name>A0AAE3J4M0_9RHOB</name>
<accession>A0AAE3J4M0</accession>
<dbReference type="InterPro" id="IPR052710">
    <property type="entry name" value="CAAX_protease"/>
</dbReference>
<keyword evidence="1" id="KW-1133">Transmembrane helix</keyword>
<feature type="transmembrane region" description="Helical" evidence="1">
    <location>
        <begin position="276"/>
        <end position="294"/>
    </location>
</feature>
<keyword evidence="3" id="KW-0482">Metalloprotease</keyword>
<dbReference type="Proteomes" id="UP001208041">
    <property type="component" value="Unassembled WGS sequence"/>
</dbReference>
<dbReference type="InterPro" id="IPR003675">
    <property type="entry name" value="Rce1/LyrA-like_dom"/>
</dbReference>
<evidence type="ECO:0000259" key="2">
    <source>
        <dbReference type="Pfam" id="PF02517"/>
    </source>
</evidence>
<dbReference type="GO" id="GO:0008237">
    <property type="term" value="F:metallopeptidase activity"/>
    <property type="evidence" value="ECO:0007669"/>
    <property type="project" value="UniProtKB-KW"/>
</dbReference>
<feature type="transmembrane region" description="Helical" evidence="1">
    <location>
        <begin position="205"/>
        <end position="225"/>
    </location>
</feature>
<dbReference type="RefSeq" id="WP_263954829.1">
    <property type="nucleotide sequence ID" value="NZ_JAOYFC010000004.1"/>
</dbReference>
<dbReference type="AlphaFoldDB" id="A0AAE3J4M0"/>